<proteinExistence type="predicted"/>
<dbReference type="PROSITE" id="PS50297">
    <property type="entry name" value="ANK_REP_REGION"/>
    <property type="match status" value="5"/>
</dbReference>
<dbReference type="Pfam" id="PF12937">
    <property type="entry name" value="F-box-like"/>
    <property type="match status" value="1"/>
</dbReference>
<protein>
    <recommendedName>
        <fullName evidence="4">F-box domain-containing protein</fullName>
    </recommendedName>
</protein>
<dbReference type="STRING" id="454130.A0A0U5G1V6"/>
<dbReference type="EMBL" id="CDMC01000005">
    <property type="protein sequence ID" value="CEL05159.1"/>
    <property type="molecule type" value="Genomic_DNA"/>
</dbReference>
<evidence type="ECO:0000256" key="3">
    <source>
        <dbReference type="PROSITE-ProRule" id="PRU00023"/>
    </source>
</evidence>
<evidence type="ECO:0000313" key="5">
    <source>
        <dbReference type="EMBL" id="CEL05159.1"/>
    </source>
</evidence>
<name>A0A0U5G1V6_ASPCI</name>
<feature type="repeat" description="ANK" evidence="3">
    <location>
        <begin position="188"/>
        <end position="220"/>
    </location>
</feature>
<dbReference type="PANTHER" id="PTHR24198">
    <property type="entry name" value="ANKYRIN REPEAT AND PROTEIN KINASE DOMAIN-CONTAINING PROTEIN"/>
    <property type="match status" value="1"/>
</dbReference>
<keyword evidence="6" id="KW-1185">Reference proteome</keyword>
<feature type="repeat" description="ANK" evidence="3">
    <location>
        <begin position="220"/>
        <end position="252"/>
    </location>
</feature>
<evidence type="ECO:0000259" key="4">
    <source>
        <dbReference type="PROSITE" id="PS50181"/>
    </source>
</evidence>
<evidence type="ECO:0000256" key="1">
    <source>
        <dbReference type="ARBA" id="ARBA00022737"/>
    </source>
</evidence>
<dbReference type="SMART" id="SM00248">
    <property type="entry name" value="ANK"/>
    <property type="match status" value="7"/>
</dbReference>
<feature type="domain" description="F-box" evidence="4">
    <location>
        <begin position="1"/>
        <end position="46"/>
    </location>
</feature>
<keyword evidence="1" id="KW-0677">Repeat</keyword>
<evidence type="ECO:0000256" key="2">
    <source>
        <dbReference type="ARBA" id="ARBA00023043"/>
    </source>
</evidence>
<dbReference type="InterPro" id="IPR002110">
    <property type="entry name" value="Ankyrin_rpt"/>
</dbReference>
<dbReference type="InterPro" id="IPR036047">
    <property type="entry name" value="F-box-like_dom_sf"/>
</dbReference>
<dbReference type="PROSITE" id="PS50088">
    <property type="entry name" value="ANK_REPEAT"/>
    <property type="match status" value="5"/>
</dbReference>
<evidence type="ECO:0000313" key="6">
    <source>
        <dbReference type="Proteomes" id="UP000054771"/>
    </source>
</evidence>
<keyword evidence="2 3" id="KW-0040">ANK repeat</keyword>
<dbReference type="Pfam" id="PF12796">
    <property type="entry name" value="Ank_2"/>
    <property type="match status" value="3"/>
</dbReference>
<dbReference type="InterPro" id="IPR001810">
    <property type="entry name" value="F-box_dom"/>
</dbReference>
<reference evidence="6" key="1">
    <citation type="journal article" date="2016" name="Genome Announc.">
        <title>Draft genome sequences of fungus Aspergillus calidoustus.</title>
        <authorList>
            <person name="Horn F."/>
            <person name="Linde J."/>
            <person name="Mattern D.J."/>
            <person name="Walther G."/>
            <person name="Guthke R."/>
            <person name="Scherlach K."/>
            <person name="Martin K."/>
            <person name="Brakhage A.A."/>
            <person name="Petzke L."/>
            <person name="Valiante V."/>
        </authorList>
    </citation>
    <scope>NUCLEOTIDE SEQUENCE [LARGE SCALE GENOMIC DNA]</scope>
    <source>
        <strain evidence="6">SF006504</strain>
    </source>
</reference>
<dbReference type="Gene3D" id="1.25.40.20">
    <property type="entry name" value="Ankyrin repeat-containing domain"/>
    <property type="match status" value="1"/>
</dbReference>
<sequence>MSFLSLPNEILVMIASYLESDKDLRAFSLASKEFYPAVSPVMYRNNIRNHSSSGLFWAARHGQPTTATRFLKYGADANVGDSTGVRPLWGAVQGGHVTVAQILLAHGADLHNSDEPPDLYPTYPPALYVAVREGNGDMVRLLLDHGADPNLNGRQPETILQVAVTRSDNHLIQLLLDHGADLNAAGSDGDSVLESAARCGNLKAANILLQNGADVNQDNGSGTPLYTAAHNGRAYMVQLLLDWGADVNAVAGSHGSALRAAWCQNRTGIANLLLAYGADSTMGEYIPYNSWSFNNCDY</sequence>
<dbReference type="SUPFAM" id="SSF48403">
    <property type="entry name" value="Ankyrin repeat"/>
    <property type="match status" value="1"/>
</dbReference>
<dbReference type="AlphaFoldDB" id="A0A0U5G1V6"/>
<gene>
    <name evidence="5" type="ORF">ASPCAL06279</name>
</gene>
<dbReference type="OrthoDB" id="4772757at2759"/>
<dbReference type="Proteomes" id="UP000054771">
    <property type="component" value="Unassembled WGS sequence"/>
</dbReference>
<accession>A0A0U5G1V6</accession>
<feature type="repeat" description="ANK" evidence="3">
    <location>
        <begin position="155"/>
        <end position="187"/>
    </location>
</feature>
<organism evidence="5 6">
    <name type="scientific">Aspergillus calidoustus</name>
    <dbReference type="NCBI Taxonomy" id="454130"/>
    <lineage>
        <taxon>Eukaryota</taxon>
        <taxon>Fungi</taxon>
        <taxon>Dikarya</taxon>
        <taxon>Ascomycota</taxon>
        <taxon>Pezizomycotina</taxon>
        <taxon>Eurotiomycetes</taxon>
        <taxon>Eurotiomycetidae</taxon>
        <taxon>Eurotiales</taxon>
        <taxon>Aspergillaceae</taxon>
        <taxon>Aspergillus</taxon>
        <taxon>Aspergillus subgen. Nidulantes</taxon>
    </lineage>
</organism>
<dbReference type="OMA" id="ERISCRC"/>
<feature type="repeat" description="ANK" evidence="3">
    <location>
        <begin position="83"/>
        <end position="115"/>
    </location>
</feature>
<dbReference type="InterPro" id="IPR036770">
    <property type="entry name" value="Ankyrin_rpt-contain_sf"/>
</dbReference>
<dbReference type="PROSITE" id="PS50181">
    <property type="entry name" value="FBOX"/>
    <property type="match status" value="1"/>
</dbReference>
<dbReference type="PANTHER" id="PTHR24198:SF165">
    <property type="entry name" value="ANKYRIN REPEAT-CONTAINING PROTEIN-RELATED"/>
    <property type="match status" value="1"/>
</dbReference>
<dbReference type="SUPFAM" id="SSF81383">
    <property type="entry name" value="F-box domain"/>
    <property type="match status" value="1"/>
</dbReference>
<feature type="repeat" description="ANK" evidence="3">
    <location>
        <begin position="126"/>
        <end position="154"/>
    </location>
</feature>